<proteinExistence type="predicted"/>
<accession>A0ABY6HJ19</accession>
<evidence type="ECO:0000313" key="2">
    <source>
        <dbReference type="Proteomes" id="UP001163550"/>
    </source>
</evidence>
<reference evidence="1" key="1">
    <citation type="submission" date="2021-11" db="EMBL/GenBank/DDBJ databases">
        <title>Isoprene-degrading acetogen.</title>
        <authorList>
            <person name="Yang Y."/>
            <person name="Jin H."/>
            <person name="Yan J."/>
        </authorList>
    </citation>
    <scope>NUCLEOTIDE SEQUENCE</scope>
    <source>
        <strain evidence="1">Berkeley</strain>
    </source>
</reference>
<evidence type="ECO:0000313" key="1">
    <source>
        <dbReference type="EMBL" id="UYO64382.1"/>
    </source>
</evidence>
<dbReference type="RefSeq" id="WP_228881985.1">
    <property type="nucleotide sequence ID" value="NZ_CABIIK010000042.1"/>
</dbReference>
<gene>
    <name evidence="1" type="ORF">LNN31_08160</name>
</gene>
<sequence length="63" mass="7195">MNSDKNDTNDNELSEVAKCKNDCAVCLFSDKNCKPNSFVIESEYLRKSLDPGNKRPNITIIWK</sequence>
<name>A0ABY6HJ19_9FIRM</name>
<keyword evidence="2" id="KW-1185">Reference proteome</keyword>
<protein>
    <submittedName>
        <fullName evidence="1">Uncharacterized protein</fullName>
    </submittedName>
</protein>
<organism evidence="1 2">
    <name type="scientific">Acetobacterium wieringae</name>
    <dbReference type="NCBI Taxonomy" id="52694"/>
    <lineage>
        <taxon>Bacteria</taxon>
        <taxon>Bacillati</taxon>
        <taxon>Bacillota</taxon>
        <taxon>Clostridia</taxon>
        <taxon>Eubacteriales</taxon>
        <taxon>Eubacteriaceae</taxon>
        <taxon>Acetobacterium</taxon>
    </lineage>
</organism>
<dbReference type="Proteomes" id="UP001163550">
    <property type="component" value="Chromosome"/>
</dbReference>
<dbReference type="EMBL" id="CP087994">
    <property type="protein sequence ID" value="UYO64382.1"/>
    <property type="molecule type" value="Genomic_DNA"/>
</dbReference>